<keyword evidence="3" id="KW-1003">Cell membrane</keyword>
<dbReference type="GO" id="GO:0022848">
    <property type="term" value="F:acetylcholine-gated monoatomic cation-selective channel activity"/>
    <property type="evidence" value="ECO:0007669"/>
    <property type="project" value="InterPro"/>
</dbReference>
<evidence type="ECO:0000256" key="5">
    <source>
        <dbReference type="ARBA" id="ARBA00022989"/>
    </source>
</evidence>
<feature type="transmembrane region" description="Helical" evidence="15">
    <location>
        <begin position="466"/>
        <end position="491"/>
    </location>
</feature>
<evidence type="ECO:0000256" key="8">
    <source>
        <dbReference type="ARBA" id="ARBA00023136"/>
    </source>
</evidence>
<evidence type="ECO:0000256" key="11">
    <source>
        <dbReference type="ARBA" id="ARBA00023180"/>
    </source>
</evidence>
<keyword evidence="5 15" id="KW-1133">Transmembrane helix</keyword>
<accession>A0A8B8DYI9</accession>
<evidence type="ECO:0000256" key="2">
    <source>
        <dbReference type="ARBA" id="ARBA00022448"/>
    </source>
</evidence>
<dbReference type="PROSITE" id="PS00236">
    <property type="entry name" value="NEUROTR_ION_CHANNEL"/>
    <property type="match status" value="1"/>
</dbReference>
<dbReference type="Gene3D" id="2.70.170.10">
    <property type="entry name" value="Neurotransmitter-gated ion-channel ligand-binding domain"/>
    <property type="match status" value="1"/>
</dbReference>
<dbReference type="InterPro" id="IPR036719">
    <property type="entry name" value="Neuro-gated_channel_TM_sf"/>
</dbReference>
<keyword evidence="11" id="KW-0325">Glycoprotein</keyword>
<dbReference type="NCBIfam" id="TIGR00860">
    <property type="entry name" value="LIC"/>
    <property type="match status" value="1"/>
</dbReference>
<keyword evidence="15" id="KW-0732">Signal</keyword>
<keyword evidence="8 15" id="KW-0472">Membrane</keyword>
<gene>
    <name evidence="19 20" type="primary">LOC111130126</name>
</gene>
<evidence type="ECO:0000256" key="6">
    <source>
        <dbReference type="ARBA" id="ARBA00023018"/>
    </source>
</evidence>
<feature type="signal peptide" evidence="15">
    <location>
        <begin position="1"/>
        <end position="20"/>
    </location>
</feature>
<protein>
    <submittedName>
        <fullName evidence="19 20">Neuronal acetylcholine receptor subunit alpha-6-like</fullName>
    </submittedName>
</protein>
<dbReference type="SUPFAM" id="SSF90112">
    <property type="entry name" value="Neurotransmitter-gated ion-channel transmembrane pore"/>
    <property type="match status" value="1"/>
</dbReference>
<dbReference type="Pfam" id="PF02931">
    <property type="entry name" value="Neur_chan_LBD"/>
    <property type="match status" value="1"/>
</dbReference>
<dbReference type="InterPro" id="IPR002394">
    <property type="entry name" value="Nicotinic_acetylcholine_rcpt"/>
</dbReference>
<dbReference type="GeneID" id="111130126"/>
<dbReference type="InterPro" id="IPR038050">
    <property type="entry name" value="Neuro_actylchol_rec"/>
</dbReference>
<dbReference type="InterPro" id="IPR018000">
    <property type="entry name" value="Neurotransmitter_ion_chnl_CS"/>
</dbReference>
<keyword evidence="18" id="KW-1185">Reference proteome</keyword>
<evidence type="ECO:0000313" key="20">
    <source>
        <dbReference type="RefSeq" id="XP_022332565.1"/>
    </source>
</evidence>
<keyword evidence="4 15" id="KW-0812">Transmembrane</keyword>
<dbReference type="GO" id="GO:0045211">
    <property type="term" value="C:postsynaptic membrane"/>
    <property type="evidence" value="ECO:0007669"/>
    <property type="project" value="InterPro"/>
</dbReference>
<dbReference type="OrthoDB" id="5975154at2759"/>
<dbReference type="PRINTS" id="PR00252">
    <property type="entry name" value="NRIONCHANNEL"/>
</dbReference>
<evidence type="ECO:0000256" key="12">
    <source>
        <dbReference type="ARBA" id="ARBA00023286"/>
    </source>
</evidence>
<evidence type="ECO:0000259" key="17">
    <source>
        <dbReference type="Pfam" id="PF02932"/>
    </source>
</evidence>
<feature type="transmembrane region" description="Helical" evidence="15">
    <location>
        <begin position="270"/>
        <end position="288"/>
    </location>
</feature>
<dbReference type="InterPro" id="IPR006201">
    <property type="entry name" value="Neur_channel"/>
</dbReference>
<dbReference type="KEGG" id="cvn:111130126"/>
<dbReference type="FunFam" id="1.20.58.390:FF:000073">
    <property type="entry name" value="Neuronal acetylcholine receptor subunit alpha-9-II"/>
    <property type="match status" value="1"/>
</dbReference>
<evidence type="ECO:0000256" key="4">
    <source>
        <dbReference type="ARBA" id="ARBA00022692"/>
    </source>
</evidence>
<comment type="subcellular location">
    <subcellularLocation>
        <location evidence="14">Synaptic cell membrane</location>
        <topology evidence="14">Multi-pass membrane protein</topology>
    </subcellularLocation>
</comment>
<evidence type="ECO:0000256" key="13">
    <source>
        <dbReference type="ARBA" id="ARBA00023303"/>
    </source>
</evidence>
<name>A0A8B8DYI9_CRAVI</name>
<dbReference type="PRINTS" id="PR00254">
    <property type="entry name" value="NICOTINICR"/>
</dbReference>
<dbReference type="AlphaFoldDB" id="A0A8B8DYI9"/>
<keyword evidence="2 15" id="KW-0813">Transport</keyword>
<keyword evidence="6" id="KW-0770">Synapse</keyword>
<dbReference type="InterPro" id="IPR036734">
    <property type="entry name" value="Neur_chan_lig-bd_sf"/>
</dbReference>
<evidence type="ECO:0000313" key="18">
    <source>
        <dbReference type="Proteomes" id="UP000694844"/>
    </source>
</evidence>
<keyword evidence="10" id="KW-0675">Receptor</keyword>
<feature type="transmembrane region" description="Helical" evidence="15">
    <location>
        <begin position="300"/>
        <end position="323"/>
    </location>
</feature>
<feature type="domain" description="Neurotransmitter-gated ion-channel transmembrane" evidence="17">
    <location>
        <begin position="245"/>
        <end position="478"/>
    </location>
</feature>
<dbReference type="RefSeq" id="XP_022332565.1">
    <property type="nucleotide sequence ID" value="XM_022476857.1"/>
</dbReference>
<dbReference type="CDD" id="cd18997">
    <property type="entry name" value="LGIC_ECD_nAChR"/>
    <property type="match status" value="1"/>
</dbReference>
<proteinExistence type="inferred from homology"/>
<dbReference type="SUPFAM" id="SSF63712">
    <property type="entry name" value="Nicotinic receptor ligand binding domain-like"/>
    <property type="match status" value="1"/>
</dbReference>
<sequence length="497" mass="57041">MNVLWPKLFLLLPCLISTKAVQQLLPDEQKLLHHLGLFDPEIYDKSVRPVFNASKNVVVDFGFTLIQIVDMEEKNQVLVTNAWLVHKWIDDRIRWNRSEFSGLYILRVPSHALWLPDIVLYNNADDYTSGFMPINAMVYEDGTIFWSPPSKLRSSCKVDITYFPFDRQKCALKFGSWTYDKAQVDITATNGSVDVAGYTSNGEWLLIGHSIKRHEIQYPIGNEIYPDVTVTIVMQRRILYYVLNIIFPCFWLNILSCLTFLLPSEAGEKITLNITALLSYSVFMLVVAESMPQTSEFVPLIGIYLTISMSTSSLCVIVTVLVLKLHHPGPQPHRVPRWIRIVFLGFLSNLVKCKCGKRRRKHRKDRAGLSLTDSLSNIDFTETSSIFTNNHGNSYQGRKFKYSEEIQNKRAENKMDFDMQERHESESNIDDLMCHLGHMVSQSDKTEVELEAIDEWRQVARVADRVAFVVFLFITLFSASVVLVVIPCFVYDEKGGI</sequence>
<feature type="transmembrane region" description="Helical" evidence="15">
    <location>
        <begin position="238"/>
        <end position="263"/>
    </location>
</feature>
<evidence type="ECO:0000256" key="9">
    <source>
        <dbReference type="ARBA" id="ARBA00023157"/>
    </source>
</evidence>
<comment type="similarity">
    <text evidence="1">Belongs to the ligand-gated ion channel (TC 1.A.9) family. Acetylcholine receptor (TC 1.A.9.1) subfamily.</text>
</comment>
<dbReference type="GO" id="GO:0004888">
    <property type="term" value="F:transmembrane signaling receptor activity"/>
    <property type="evidence" value="ECO:0007669"/>
    <property type="project" value="InterPro"/>
</dbReference>
<dbReference type="RefSeq" id="XP_022332564.1">
    <property type="nucleotide sequence ID" value="XM_022476856.1"/>
</dbReference>
<organism evidence="18 19">
    <name type="scientific">Crassostrea virginica</name>
    <name type="common">Eastern oyster</name>
    <dbReference type="NCBI Taxonomy" id="6565"/>
    <lineage>
        <taxon>Eukaryota</taxon>
        <taxon>Metazoa</taxon>
        <taxon>Spiralia</taxon>
        <taxon>Lophotrochozoa</taxon>
        <taxon>Mollusca</taxon>
        <taxon>Bivalvia</taxon>
        <taxon>Autobranchia</taxon>
        <taxon>Pteriomorphia</taxon>
        <taxon>Ostreida</taxon>
        <taxon>Ostreoidea</taxon>
        <taxon>Ostreidae</taxon>
        <taxon>Crassostrea</taxon>
    </lineage>
</organism>
<dbReference type="InterPro" id="IPR006202">
    <property type="entry name" value="Neur_chan_lig-bd"/>
</dbReference>
<dbReference type="Proteomes" id="UP000694844">
    <property type="component" value="Chromosome 4"/>
</dbReference>
<evidence type="ECO:0000256" key="7">
    <source>
        <dbReference type="ARBA" id="ARBA00023065"/>
    </source>
</evidence>
<evidence type="ECO:0000259" key="16">
    <source>
        <dbReference type="Pfam" id="PF02931"/>
    </source>
</evidence>
<dbReference type="Pfam" id="PF02932">
    <property type="entry name" value="Neur_chan_memb"/>
    <property type="match status" value="1"/>
</dbReference>
<keyword evidence="7 15" id="KW-0406">Ion transport</keyword>
<evidence type="ECO:0000313" key="19">
    <source>
        <dbReference type="RefSeq" id="XP_022332564.1"/>
    </source>
</evidence>
<evidence type="ECO:0000256" key="1">
    <source>
        <dbReference type="ARBA" id="ARBA00009237"/>
    </source>
</evidence>
<dbReference type="Gene3D" id="1.20.58.390">
    <property type="entry name" value="Neurotransmitter-gated ion-channel transmembrane domain"/>
    <property type="match status" value="1"/>
</dbReference>
<keyword evidence="12" id="KW-1071">Ligand-gated ion channel</keyword>
<dbReference type="InterPro" id="IPR006029">
    <property type="entry name" value="Neurotrans-gated_channel_TM"/>
</dbReference>
<feature type="transmembrane region" description="Helical" evidence="15">
    <location>
        <begin position="335"/>
        <end position="351"/>
    </location>
</feature>
<dbReference type="CDD" id="cd19051">
    <property type="entry name" value="LGIC_TM_cation"/>
    <property type="match status" value="1"/>
</dbReference>
<evidence type="ECO:0000256" key="10">
    <source>
        <dbReference type="ARBA" id="ARBA00023170"/>
    </source>
</evidence>
<keyword evidence="13 15" id="KW-0407">Ion channel</keyword>
<reference evidence="19 20" key="1">
    <citation type="submission" date="2025-04" db="UniProtKB">
        <authorList>
            <consortium name="RefSeq"/>
        </authorList>
    </citation>
    <scope>IDENTIFICATION</scope>
    <source>
        <tissue evidence="19 20">Whole sample</tissue>
    </source>
</reference>
<evidence type="ECO:0000256" key="14">
    <source>
        <dbReference type="ARBA" id="ARBA00034099"/>
    </source>
</evidence>
<evidence type="ECO:0000256" key="15">
    <source>
        <dbReference type="RuleBase" id="RU000687"/>
    </source>
</evidence>
<dbReference type="FunFam" id="2.70.170.10:FF:000016">
    <property type="entry name" value="Nicotinic acetylcholine receptor subunit"/>
    <property type="match status" value="1"/>
</dbReference>
<dbReference type="PANTHER" id="PTHR18945">
    <property type="entry name" value="NEUROTRANSMITTER GATED ION CHANNEL"/>
    <property type="match status" value="1"/>
</dbReference>
<evidence type="ECO:0000256" key="3">
    <source>
        <dbReference type="ARBA" id="ARBA00022475"/>
    </source>
</evidence>
<feature type="chain" id="PRO_5044519756" evidence="15">
    <location>
        <begin position="21"/>
        <end position="497"/>
    </location>
</feature>
<feature type="domain" description="Neurotransmitter-gated ion-channel ligand-binding" evidence="16">
    <location>
        <begin position="37"/>
        <end position="238"/>
    </location>
</feature>
<keyword evidence="9" id="KW-1015">Disulfide bond</keyword>